<proteinExistence type="predicted"/>
<accession>A0AAD7XV61</accession>
<evidence type="ECO:0000313" key="3">
    <source>
        <dbReference type="Proteomes" id="UP001234581"/>
    </source>
</evidence>
<organism evidence="2 3">
    <name type="scientific">Lichtheimia ornata</name>
    <dbReference type="NCBI Taxonomy" id="688661"/>
    <lineage>
        <taxon>Eukaryota</taxon>
        <taxon>Fungi</taxon>
        <taxon>Fungi incertae sedis</taxon>
        <taxon>Mucoromycota</taxon>
        <taxon>Mucoromycotina</taxon>
        <taxon>Mucoromycetes</taxon>
        <taxon>Mucorales</taxon>
        <taxon>Lichtheimiaceae</taxon>
        <taxon>Lichtheimia</taxon>
    </lineage>
</organism>
<name>A0AAD7XV61_9FUNG</name>
<comment type="caution">
    <text evidence="2">The sequence shown here is derived from an EMBL/GenBank/DDBJ whole genome shotgun (WGS) entry which is preliminary data.</text>
</comment>
<evidence type="ECO:0000313" key="2">
    <source>
        <dbReference type="EMBL" id="KAJ8654203.1"/>
    </source>
</evidence>
<dbReference type="AlphaFoldDB" id="A0AAD7XV61"/>
<dbReference type="Proteomes" id="UP001234581">
    <property type="component" value="Unassembled WGS sequence"/>
</dbReference>
<keyword evidence="1" id="KW-0812">Transmembrane</keyword>
<dbReference type="Pfam" id="PF14770">
    <property type="entry name" value="TMEM18"/>
    <property type="match status" value="1"/>
</dbReference>
<dbReference type="EMBL" id="JARTCD010000065">
    <property type="protein sequence ID" value="KAJ8654203.1"/>
    <property type="molecule type" value="Genomic_DNA"/>
</dbReference>
<keyword evidence="1" id="KW-0472">Membrane</keyword>
<gene>
    <name evidence="2" type="ORF">O0I10_010151</name>
</gene>
<dbReference type="RefSeq" id="XP_058339117.1">
    <property type="nucleotide sequence ID" value="XM_058490134.1"/>
</dbReference>
<evidence type="ECO:0000256" key="1">
    <source>
        <dbReference type="SAM" id="Phobius"/>
    </source>
</evidence>
<feature type="transmembrane region" description="Helical" evidence="1">
    <location>
        <begin position="112"/>
        <end position="137"/>
    </location>
</feature>
<feature type="transmembrane region" description="Helical" evidence="1">
    <location>
        <begin position="72"/>
        <end position="92"/>
    </location>
</feature>
<keyword evidence="3" id="KW-1185">Reference proteome</keyword>
<protein>
    <recommendedName>
        <fullName evidence="4">Transmembrane protein 18</fullName>
    </recommendedName>
</protein>
<reference evidence="2 3" key="1">
    <citation type="submission" date="2023-03" db="EMBL/GenBank/DDBJ databases">
        <title>Genome sequence of Lichtheimia ornata CBS 291.66.</title>
        <authorList>
            <person name="Mohabir J.T."/>
            <person name="Shea T.P."/>
            <person name="Kurbessoian T."/>
            <person name="Berby B."/>
            <person name="Fontaine J."/>
            <person name="Livny J."/>
            <person name="Gnirke A."/>
            <person name="Stajich J.E."/>
            <person name="Cuomo C.A."/>
        </authorList>
    </citation>
    <scope>NUCLEOTIDE SEQUENCE [LARGE SCALE GENOMIC DNA]</scope>
    <source>
        <strain evidence="2">CBS 291.66</strain>
    </source>
</reference>
<evidence type="ECO:0008006" key="4">
    <source>
        <dbReference type="Google" id="ProtNLM"/>
    </source>
</evidence>
<dbReference type="GeneID" id="83217555"/>
<dbReference type="InterPro" id="IPR026721">
    <property type="entry name" value="TMEM18"/>
</dbReference>
<feature type="transmembrane region" description="Helical" evidence="1">
    <location>
        <begin position="47"/>
        <end position="65"/>
    </location>
</feature>
<keyword evidence="1" id="KW-1133">Transmembrane helix</keyword>
<sequence>MSNPPDFVQSILSSIKQQSSTNTASSVDRYIAQTIQFFKAIDWSQPWLMALVGFHAICFITTIALRNHHNALSLYFFLLLGLAAMTQTLNHLGQAYWDRFSTVNYFDENGMFIVSVYAFPLIFNGFFTLIFVLKAAANLMIKVKRAQLRSQAQAKNKKKD</sequence>